<evidence type="ECO:0000259" key="4">
    <source>
        <dbReference type="PROSITE" id="PS50075"/>
    </source>
</evidence>
<feature type="non-terminal residue" evidence="5">
    <location>
        <position position="298"/>
    </location>
</feature>
<dbReference type="AlphaFoldDB" id="A0A3A8LX11"/>
<dbReference type="SUPFAM" id="SSF47336">
    <property type="entry name" value="ACP-like"/>
    <property type="match status" value="1"/>
</dbReference>
<keyword evidence="3" id="KW-0597">Phosphoprotein</keyword>
<name>A0A3A8LX11_9BACT</name>
<comment type="caution">
    <text evidence="5">The sequence shown here is derived from an EMBL/GenBank/DDBJ whole genome shotgun (WGS) entry which is preliminary data.</text>
</comment>
<proteinExistence type="inferred from homology"/>
<dbReference type="InterPro" id="IPR045851">
    <property type="entry name" value="AMP-bd_C_sf"/>
</dbReference>
<dbReference type="SMART" id="SM00823">
    <property type="entry name" value="PKS_PP"/>
    <property type="match status" value="1"/>
</dbReference>
<dbReference type="InterPro" id="IPR020806">
    <property type="entry name" value="PKS_PP-bd"/>
</dbReference>
<dbReference type="EMBL" id="RAWG01000664">
    <property type="protein sequence ID" value="RKH24653.1"/>
    <property type="molecule type" value="Genomic_DNA"/>
</dbReference>
<evidence type="ECO:0000256" key="1">
    <source>
        <dbReference type="ARBA" id="ARBA00006432"/>
    </source>
</evidence>
<dbReference type="RefSeq" id="WP_147444008.1">
    <property type="nucleotide sequence ID" value="NZ_RAWG01000664.1"/>
</dbReference>
<dbReference type="PANTHER" id="PTHR22754:SF32">
    <property type="entry name" value="DISCO-INTERACTING PROTEIN 2"/>
    <property type="match status" value="1"/>
</dbReference>
<dbReference type="InterPro" id="IPR009081">
    <property type="entry name" value="PP-bd_ACP"/>
</dbReference>
<dbReference type="SUPFAM" id="SSF56801">
    <property type="entry name" value="Acetyl-CoA synthetase-like"/>
    <property type="match status" value="1"/>
</dbReference>
<keyword evidence="6" id="KW-1185">Reference proteome</keyword>
<dbReference type="InterPro" id="IPR036736">
    <property type="entry name" value="ACP-like_sf"/>
</dbReference>
<keyword evidence="2" id="KW-0596">Phosphopantetheine</keyword>
<organism evidence="5 6">
    <name type="scientific">Corallococcus sicarius</name>
    <dbReference type="NCBI Taxonomy" id="2316726"/>
    <lineage>
        <taxon>Bacteria</taxon>
        <taxon>Pseudomonadati</taxon>
        <taxon>Myxococcota</taxon>
        <taxon>Myxococcia</taxon>
        <taxon>Myxococcales</taxon>
        <taxon>Cystobacterineae</taxon>
        <taxon>Myxococcaceae</taxon>
        <taxon>Corallococcus</taxon>
    </lineage>
</organism>
<feature type="non-terminal residue" evidence="5">
    <location>
        <position position="1"/>
    </location>
</feature>
<dbReference type="Gene3D" id="3.30.300.30">
    <property type="match status" value="1"/>
</dbReference>
<gene>
    <name evidence="5" type="ORF">D7X12_41585</name>
</gene>
<dbReference type="Pfam" id="PF00550">
    <property type="entry name" value="PP-binding"/>
    <property type="match status" value="1"/>
</dbReference>
<feature type="domain" description="Carrier" evidence="4">
    <location>
        <begin position="246"/>
        <end position="298"/>
    </location>
</feature>
<evidence type="ECO:0000313" key="5">
    <source>
        <dbReference type="EMBL" id="RKH24653.1"/>
    </source>
</evidence>
<sequence length="298" mass="31181">QVGEIWVSGASVAQGYWRKPELSETTFHARPAGVVDGPEYLRTGDLGLLREDGQLLVTGRRKDLIILRGRNLYPQDVEGVLERADSRVRPGGVAAFSVETTAGEALAVVAEVSRDLAESADPTVLAAVANGLRQALSRELEVQTHTVALLPPGAVPKTSSGKIQRFACRAGLVSGELSVLWRSEMTGAEPLVRTPVAQPGTVADAAVVEQTDATGAAAKGSMAEHVASVETSSNAQPAPVAASPSRSVEELERILREELTAVLGAEAGLQASDVPLTQLGMDSLAAADLQARIEKRLG</sequence>
<dbReference type="Gene3D" id="3.40.50.12780">
    <property type="entry name" value="N-terminal domain of ligase-like"/>
    <property type="match status" value="1"/>
</dbReference>
<protein>
    <recommendedName>
        <fullName evidence="4">Carrier domain-containing protein</fullName>
    </recommendedName>
</protein>
<evidence type="ECO:0000313" key="6">
    <source>
        <dbReference type="Proteomes" id="UP000273405"/>
    </source>
</evidence>
<dbReference type="Proteomes" id="UP000273405">
    <property type="component" value="Unassembled WGS sequence"/>
</dbReference>
<evidence type="ECO:0000256" key="3">
    <source>
        <dbReference type="ARBA" id="ARBA00022553"/>
    </source>
</evidence>
<dbReference type="PROSITE" id="PS50075">
    <property type="entry name" value="CARRIER"/>
    <property type="match status" value="1"/>
</dbReference>
<dbReference type="Gene3D" id="1.10.1200.10">
    <property type="entry name" value="ACP-like"/>
    <property type="match status" value="1"/>
</dbReference>
<dbReference type="PANTHER" id="PTHR22754">
    <property type="entry name" value="DISCO-INTERACTING PROTEIN 2 DIP2 -RELATED"/>
    <property type="match status" value="1"/>
</dbReference>
<dbReference type="OrthoDB" id="9797708at2"/>
<accession>A0A3A8LX11</accession>
<evidence type="ECO:0000256" key="2">
    <source>
        <dbReference type="ARBA" id="ARBA00022450"/>
    </source>
</evidence>
<comment type="similarity">
    <text evidence="1">Belongs to the ATP-dependent AMP-binding enzyme family.</text>
</comment>
<reference evidence="6" key="1">
    <citation type="submission" date="2018-09" db="EMBL/GenBank/DDBJ databases">
        <authorList>
            <person name="Livingstone P.G."/>
            <person name="Whitworth D.E."/>
        </authorList>
    </citation>
    <scope>NUCLEOTIDE SEQUENCE [LARGE SCALE GENOMIC DNA]</scope>
    <source>
        <strain evidence="6">CA040B</strain>
    </source>
</reference>
<dbReference type="GO" id="GO:0031177">
    <property type="term" value="F:phosphopantetheine binding"/>
    <property type="evidence" value="ECO:0007669"/>
    <property type="project" value="InterPro"/>
</dbReference>
<dbReference type="InterPro" id="IPR042099">
    <property type="entry name" value="ANL_N_sf"/>
</dbReference>